<reference evidence="2 3" key="1">
    <citation type="submission" date="2016-09" db="EMBL/GenBank/DDBJ databases">
        <title>Extensive genetic diversity and differential bi-allelic expression allows diatom success in the polar Southern Ocean.</title>
        <authorList>
            <consortium name="DOE Joint Genome Institute"/>
            <person name="Mock T."/>
            <person name="Otillar R.P."/>
            <person name="Strauss J."/>
            <person name="Dupont C."/>
            <person name="Frickenhaus S."/>
            <person name="Maumus F."/>
            <person name="Mcmullan M."/>
            <person name="Sanges R."/>
            <person name="Schmutz J."/>
            <person name="Toseland A."/>
            <person name="Valas R."/>
            <person name="Veluchamy A."/>
            <person name="Ward B.J."/>
            <person name="Allen A."/>
            <person name="Barry K."/>
            <person name="Falciatore A."/>
            <person name="Ferrante M."/>
            <person name="Fortunato A.E."/>
            <person name="Gloeckner G."/>
            <person name="Gruber A."/>
            <person name="Hipkin R."/>
            <person name="Janech M."/>
            <person name="Kroth P."/>
            <person name="Leese F."/>
            <person name="Lindquist E."/>
            <person name="Lyon B.R."/>
            <person name="Martin J."/>
            <person name="Mayer C."/>
            <person name="Parker M."/>
            <person name="Quesneville H."/>
            <person name="Raymond J."/>
            <person name="Uhlig C."/>
            <person name="Valentin K.U."/>
            <person name="Worden A.Z."/>
            <person name="Armbrust E.V."/>
            <person name="Bowler C."/>
            <person name="Green B."/>
            <person name="Moulton V."/>
            <person name="Van Oosterhout C."/>
            <person name="Grigoriev I."/>
        </authorList>
    </citation>
    <scope>NUCLEOTIDE SEQUENCE [LARGE SCALE GENOMIC DNA]</scope>
    <source>
        <strain evidence="2 3">CCMP1102</strain>
    </source>
</reference>
<accession>A0A1E7FZ30</accession>
<proteinExistence type="predicted"/>
<evidence type="ECO:0000313" key="3">
    <source>
        <dbReference type="Proteomes" id="UP000095751"/>
    </source>
</evidence>
<dbReference type="OrthoDB" id="10368044at2759"/>
<evidence type="ECO:0000256" key="1">
    <source>
        <dbReference type="SAM" id="MobiDB-lite"/>
    </source>
</evidence>
<dbReference type="EMBL" id="KV784353">
    <property type="protein sequence ID" value="OEU23395.1"/>
    <property type="molecule type" value="Genomic_DNA"/>
</dbReference>
<sequence>MTKTSPKSKKKSPVKAKVPADKAKKGKATSKNQLLGVIAQLAPLHKGKPPRDFVARRAGYGRGDNASFKKALSRAKKRDHVDLSDKMVVFLTDLGRDEAGNAPEVETNKQAQETILSELTAKMKTVFEILQDGKVHQRLSLAKTLDYASAKEQGFKKLLDRIRLKGYLDNVDKESVQLSDTCYPNGRVE</sequence>
<keyword evidence="3" id="KW-1185">Reference proteome</keyword>
<evidence type="ECO:0000313" key="2">
    <source>
        <dbReference type="EMBL" id="OEU23395.1"/>
    </source>
</evidence>
<feature type="compositionally biased region" description="Basic residues" evidence="1">
    <location>
        <begin position="1"/>
        <end position="14"/>
    </location>
</feature>
<dbReference type="Proteomes" id="UP000095751">
    <property type="component" value="Unassembled WGS sequence"/>
</dbReference>
<feature type="region of interest" description="Disordered" evidence="1">
    <location>
        <begin position="1"/>
        <end position="31"/>
    </location>
</feature>
<name>A0A1E7FZ30_9STRA</name>
<organism evidence="2 3">
    <name type="scientific">Fragilariopsis cylindrus CCMP1102</name>
    <dbReference type="NCBI Taxonomy" id="635003"/>
    <lineage>
        <taxon>Eukaryota</taxon>
        <taxon>Sar</taxon>
        <taxon>Stramenopiles</taxon>
        <taxon>Ochrophyta</taxon>
        <taxon>Bacillariophyta</taxon>
        <taxon>Bacillariophyceae</taxon>
        <taxon>Bacillariophycidae</taxon>
        <taxon>Bacillariales</taxon>
        <taxon>Bacillariaceae</taxon>
        <taxon>Fragilariopsis</taxon>
    </lineage>
</organism>
<dbReference type="AlphaFoldDB" id="A0A1E7FZ30"/>
<protein>
    <submittedName>
        <fullName evidence="2">Uncharacterized protein</fullName>
    </submittedName>
</protein>
<gene>
    <name evidence="2" type="ORF">FRACYDRAFT_233568</name>
</gene>
<dbReference type="InParanoid" id="A0A1E7FZ30"/>
<dbReference type="KEGG" id="fcy:FRACYDRAFT_233568"/>